<keyword evidence="1" id="KW-0812">Transmembrane</keyword>
<sequence length="214" mass="21577">MVCDLFQWGIEGAGAADPVRGAALGTFAVVGVGALGCWVGGLLGDRWGRTRLTTLAMALSGACALALAGLAHAGPGAVLVISLLWGFWIIADSAQFSAIVSEIAPPAYVGTALTAQLALGFTLTAGSIALVPALVYLGAGRWSSPCSPLAHCWAPWPCAVWRAHPTRPALPGAAAEQGALPSLAPRGLPVFRVGASGGVASLPFRHSRPSPLGP</sequence>
<name>A0ABW1ZV25_9DEIO</name>
<gene>
    <name evidence="2" type="ORF">ACFP90_26440</name>
</gene>
<evidence type="ECO:0000256" key="1">
    <source>
        <dbReference type="SAM" id="Phobius"/>
    </source>
</evidence>
<dbReference type="SUPFAM" id="SSF103473">
    <property type="entry name" value="MFS general substrate transporter"/>
    <property type="match status" value="1"/>
</dbReference>
<evidence type="ECO:0000313" key="2">
    <source>
        <dbReference type="EMBL" id="MFC6663562.1"/>
    </source>
</evidence>
<evidence type="ECO:0000313" key="3">
    <source>
        <dbReference type="Proteomes" id="UP001596317"/>
    </source>
</evidence>
<feature type="transmembrane region" description="Helical" evidence="1">
    <location>
        <begin position="55"/>
        <end position="88"/>
    </location>
</feature>
<keyword evidence="1" id="KW-1133">Transmembrane helix</keyword>
<organism evidence="2 3">
    <name type="scientific">Deinococcus multiflagellatus</name>
    <dbReference type="NCBI Taxonomy" id="1656887"/>
    <lineage>
        <taxon>Bacteria</taxon>
        <taxon>Thermotogati</taxon>
        <taxon>Deinococcota</taxon>
        <taxon>Deinococci</taxon>
        <taxon>Deinococcales</taxon>
        <taxon>Deinococcaceae</taxon>
        <taxon>Deinococcus</taxon>
    </lineage>
</organism>
<dbReference type="Gene3D" id="1.20.1250.20">
    <property type="entry name" value="MFS general substrate transporter like domains"/>
    <property type="match status" value="1"/>
</dbReference>
<feature type="transmembrane region" description="Helical" evidence="1">
    <location>
        <begin position="22"/>
        <end position="43"/>
    </location>
</feature>
<dbReference type="Proteomes" id="UP001596317">
    <property type="component" value="Unassembled WGS sequence"/>
</dbReference>
<comment type="caution">
    <text evidence="2">The sequence shown here is derived from an EMBL/GenBank/DDBJ whole genome shotgun (WGS) entry which is preliminary data.</text>
</comment>
<protein>
    <recommendedName>
        <fullName evidence="4">Major facilitator superfamily (MFS) profile domain-containing protein</fullName>
    </recommendedName>
</protein>
<dbReference type="EMBL" id="JBHSWB010000003">
    <property type="protein sequence ID" value="MFC6663562.1"/>
    <property type="molecule type" value="Genomic_DNA"/>
</dbReference>
<keyword evidence="3" id="KW-1185">Reference proteome</keyword>
<dbReference type="RefSeq" id="WP_380059251.1">
    <property type="nucleotide sequence ID" value="NZ_JBHSWB010000003.1"/>
</dbReference>
<evidence type="ECO:0008006" key="4">
    <source>
        <dbReference type="Google" id="ProtNLM"/>
    </source>
</evidence>
<keyword evidence="1" id="KW-0472">Membrane</keyword>
<proteinExistence type="predicted"/>
<dbReference type="InterPro" id="IPR036259">
    <property type="entry name" value="MFS_trans_sf"/>
</dbReference>
<reference evidence="3" key="1">
    <citation type="journal article" date="2019" name="Int. J. Syst. Evol. Microbiol.">
        <title>The Global Catalogue of Microorganisms (GCM) 10K type strain sequencing project: providing services to taxonomists for standard genome sequencing and annotation.</title>
        <authorList>
            <consortium name="The Broad Institute Genomics Platform"/>
            <consortium name="The Broad Institute Genome Sequencing Center for Infectious Disease"/>
            <person name="Wu L."/>
            <person name="Ma J."/>
        </authorList>
    </citation>
    <scope>NUCLEOTIDE SEQUENCE [LARGE SCALE GENOMIC DNA]</scope>
    <source>
        <strain evidence="3">CCUG 63830</strain>
    </source>
</reference>
<accession>A0ABW1ZV25</accession>
<feature type="transmembrane region" description="Helical" evidence="1">
    <location>
        <begin position="108"/>
        <end position="137"/>
    </location>
</feature>